<dbReference type="STRING" id="519424.AZF04_01395"/>
<dbReference type="Proteomes" id="UP000075806">
    <property type="component" value="Unassembled WGS sequence"/>
</dbReference>
<dbReference type="InterPro" id="IPR036746">
    <property type="entry name" value="TT1725-like_sf"/>
</dbReference>
<accession>A0A162F863</accession>
<organism evidence="1 2">
    <name type="scientific">Alkalihalobacillus trypoxylicola</name>
    <dbReference type="NCBI Taxonomy" id="519424"/>
    <lineage>
        <taxon>Bacteria</taxon>
        <taxon>Bacillati</taxon>
        <taxon>Bacillota</taxon>
        <taxon>Bacilli</taxon>
        <taxon>Bacillales</taxon>
        <taxon>Bacillaceae</taxon>
        <taxon>Alkalihalobacillus</taxon>
    </lineage>
</organism>
<dbReference type="EMBL" id="LTAO01000001">
    <property type="protein sequence ID" value="KYG35018.1"/>
    <property type="molecule type" value="Genomic_DNA"/>
</dbReference>
<evidence type="ECO:0000313" key="1">
    <source>
        <dbReference type="EMBL" id="KYG35018.1"/>
    </source>
</evidence>
<dbReference type="Pfam" id="PF04456">
    <property type="entry name" value="DUF503"/>
    <property type="match status" value="1"/>
</dbReference>
<reference evidence="1" key="1">
    <citation type="submission" date="2016-02" db="EMBL/GenBank/DDBJ databases">
        <title>Genome sequence of Bacillus trypoxylicola KCTC 13244(T).</title>
        <authorList>
            <person name="Jeong H."/>
            <person name="Park S.-H."/>
            <person name="Choi S.-K."/>
        </authorList>
    </citation>
    <scope>NUCLEOTIDE SEQUENCE [LARGE SCALE GENOMIC DNA]</scope>
    <source>
        <strain evidence="1">KCTC 13244</strain>
    </source>
</reference>
<sequence length="93" mass="10848">MMIASVRCEIFLYDVHSLKEKRSILKSILTRLKQRYNVAVAETNFQDTWQRAEVSVVTVGTTKAVCEKELQRALSLIDQEPLVERTLTDYEWL</sequence>
<name>A0A162F863_9BACI</name>
<dbReference type="SUPFAM" id="SSF103007">
    <property type="entry name" value="Hypothetical protein TT1725"/>
    <property type="match status" value="1"/>
</dbReference>
<keyword evidence="2" id="KW-1185">Reference proteome</keyword>
<gene>
    <name evidence="1" type="ORF">AZF04_01395</name>
</gene>
<evidence type="ECO:0008006" key="3">
    <source>
        <dbReference type="Google" id="ProtNLM"/>
    </source>
</evidence>
<proteinExistence type="predicted"/>
<dbReference type="PANTHER" id="PTHR36441">
    <property type="entry name" value="HYPOTHETICAL CYTOSOLIC PROTEIN"/>
    <property type="match status" value="1"/>
</dbReference>
<dbReference type="AlphaFoldDB" id="A0A162F863"/>
<dbReference type="OrthoDB" id="9809023at2"/>
<comment type="caution">
    <text evidence="1">The sequence shown here is derived from an EMBL/GenBank/DDBJ whole genome shotgun (WGS) entry which is preliminary data.</text>
</comment>
<evidence type="ECO:0000313" key="2">
    <source>
        <dbReference type="Proteomes" id="UP000075806"/>
    </source>
</evidence>
<dbReference type="RefSeq" id="WP_061947255.1">
    <property type="nucleotide sequence ID" value="NZ_LTAO01000001.1"/>
</dbReference>
<dbReference type="InterPro" id="IPR007546">
    <property type="entry name" value="DUF503"/>
</dbReference>
<dbReference type="PANTHER" id="PTHR36441:SF1">
    <property type="entry name" value="DUF503 DOMAIN-CONTAINING PROTEIN"/>
    <property type="match status" value="1"/>
</dbReference>
<dbReference type="Gene3D" id="3.30.70.1120">
    <property type="entry name" value="TT1725-like"/>
    <property type="match status" value="1"/>
</dbReference>
<protein>
    <recommendedName>
        <fullName evidence="3">DUF503 domain-containing protein</fullName>
    </recommendedName>
</protein>